<evidence type="ECO:0000313" key="12">
    <source>
        <dbReference type="Proteomes" id="UP000012174"/>
    </source>
</evidence>
<dbReference type="InterPro" id="IPR008972">
    <property type="entry name" value="Cupredoxin"/>
</dbReference>
<dbReference type="Pfam" id="PF07732">
    <property type="entry name" value="Cu-oxidase_3"/>
    <property type="match status" value="1"/>
</dbReference>
<dbReference type="InterPro" id="IPR001117">
    <property type="entry name" value="Cu-oxidase_2nd"/>
</dbReference>
<evidence type="ECO:0000259" key="8">
    <source>
        <dbReference type="Pfam" id="PF00394"/>
    </source>
</evidence>
<feature type="domain" description="Plastocyanin-like" evidence="8">
    <location>
        <begin position="218"/>
        <end position="375"/>
    </location>
</feature>
<dbReference type="PANTHER" id="PTHR11709">
    <property type="entry name" value="MULTI-COPPER OXIDASE"/>
    <property type="match status" value="1"/>
</dbReference>
<dbReference type="Pfam" id="PF07731">
    <property type="entry name" value="Cu-oxidase_2"/>
    <property type="match status" value="1"/>
</dbReference>
<dbReference type="OrthoDB" id="2121828at2759"/>
<dbReference type="STRING" id="1287681.M7TSD5"/>
<dbReference type="GO" id="GO:0005507">
    <property type="term" value="F:copper ion binding"/>
    <property type="evidence" value="ECO:0007669"/>
    <property type="project" value="InterPro"/>
</dbReference>
<dbReference type="EMBL" id="KB705362">
    <property type="protein sequence ID" value="EMR72876.1"/>
    <property type="molecule type" value="Genomic_DNA"/>
</dbReference>
<accession>M7TSD5</accession>
<keyword evidence="6" id="KW-0186">Copper</keyword>
<dbReference type="OMA" id="DHSKMAM"/>
<dbReference type="CDD" id="cd13901">
    <property type="entry name" value="CuRO_3_MaLCC_like"/>
    <property type="match status" value="1"/>
</dbReference>
<proteinExistence type="inferred from homology"/>
<evidence type="ECO:0000259" key="10">
    <source>
        <dbReference type="Pfam" id="PF07732"/>
    </source>
</evidence>
<keyword evidence="7" id="KW-0325">Glycoprotein</keyword>
<keyword evidence="5" id="KW-0560">Oxidoreductase</keyword>
<evidence type="ECO:0000256" key="4">
    <source>
        <dbReference type="ARBA" id="ARBA00022737"/>
    </source>
</evidence>
<organism evidence="11 12">
    <name type="scientific">Eutypa lata (strain UCR-EL1)</name>
    <name type="common">Grapevine dieback disease fungus</name>
    <name type="synonym">Eutypa armeniacae</name>
    <dbReference type="NCBI Taxonomy" id="1287681"/>
    <lineage>
        <taxon>Eukaryota</taxon>
        <taxon>Fungi</taxon>
        <taxon>Dikarya</taxon>
        <taxon>Ascomycota</taxon>
        <taxon>Pezizomycotina</taxon>
        <taxon>Sordariomycetes</taxon>
        <taxon>Xylariomycetidae</taxon>
        <taxon>Xylariales</taxon>
        <taxon>Diatrypaceae</taxon>
        <taxon>Eutypa</taxon>
    </lineage>
</organism>
<dbReference type="InterPro" id="IPR011707">
    <property type="entry name" value="Cu-oxidase-like_N"/>
</dbReference>
<dbReference type="KEGG" id="ela:UCREL1_79"/>
<name>M7TSD5_EUTLA</name>
<evidence type="ECO:0000256" key="7">
    <source>
        <dbReference type="ARBA" id="ARBA00023180"/>
    </source>
</evidence>
<keyword evidence="12" id="KW-1185">Reference proteome</keyword>
<evidence type="ECO:0000256" key="2">
    <source>
        <dbReference type="ARBA" id="ARBA00010609"/>
    </source>
</evidence>
<comment type="pathway">
    <text evidence="1">Secondary metabolite biosynthesis.</text>
</comment>
<dbReference type="HOGENOM" id="CLU_006504_3_1_1"/>
<dbReference type="FunFam" id="2.60.40.420:FF:000021">
    <property type="entry name" value="Extracellular dihydrogeodin oxidase/laccase"/>
    <property type="match status" value="1"/>
</dbReference>
<dbReference type="AlphaFoldDB" id="M7TSD5"/>
<evidence type="ECO:0000313" key="11">
    <source>
        <dbReference type="EMBL" id="EMR72876.1"/>
    </source>
</evidence>
<reference evidence="12" key="1">
    <citation type="journal article" date="2013" name="Genome Announc.">
        <title>Draft genome sequence of the grapevine dieback fungus Eutypa lata UCR-EL1.</title>
        <authorList>
            <person name="Blanco-Ulate B."/>
            <person name="Rolshausen P.E."/>
            <person name="Cantu D."/>
        </authorList>
    </citation>
    <scope>NUCLEOTIDE SEQUENCE [LARGE SCALE GENOMIC DNA]</scope>
    <source>
        <strain evidence="12">UCR-EL1</strain>
    </source>
</reference>
<dbReference type="InterPro" id="IPR045087">
    <property type="entry name" value="Cu-oxidase_fam"/>
</dbReference>
<dbReference type="eggNOG" id="KOG1263">
    <property type="taxonomic scope" value="Eukaryota"/>
</dbReference>
<evidence type="ECO:0000256" key="3">
    <source>
        <dbReference type="ARBA" id="ARBA00022723"/>
    </source>
</evidence>
<feature type="domain" description="Plastocyanin-like" evidence="9">
    <location>
        <begin position="449"/>
        <end position="567"/>
    </location>
</feature>
<keyword evidence="4" id="KW-0677">Repeat</keyword>
<keyword evidence="3" id="KW-0479">Metal-binding</keyword>
<dbReference type="Proteomes" id="UP000012174">
    <property type="component" value="Unassembled WGS sequence"/>
</dbReference>
<dbReference type="CDD" id="cd13854">
    <property type="entry name" value="CuRO_1_MaLCC_like"/>
    <property type="match status" value="1"/>
</dbReference>
<dbReference type="SUPFAM" id="SSF49503">
    <property type="entry name" value="Cupredoxins"/>
    <property type="match status" value="3"/>
</dbReference>
<evidence type="ECO:0000256" key="6">
    <source>
        <dbReference type="ARBA" id="ARBA00023008"/>
    </source>
</evidence>
<dbReference type="PANTHER" id="PTHR11709:SF145">
    <property type="entry name" value="LCC1"/>
    <property type="match status" value="1"/>
</dbReference>
<dbReference type="GO" id="GO:0016491">
    <property type="term" value="F:oxidoreductase activity"/>
    <property type="evidence" value="ECO:0007669"/>
    <property type="project" value="UniProtKB-KW"/>
</dbReference>
<evidence type="ECO:0000259" key="9">
    <source>
        <dbReference type="Pfam" id="PF07731"/>
    </source>
</evidence>
<dbReference type="InterPro" id="IPR011706">
    <property type="entry name" value="Cu-oxidase_C"/>
</dbReference>
<feature type="domain" description="Plastocyanin-like" evidence="10">
    <location>
        <begin position="91"/>
        <end position="207"/>
    </location>
</feature>
<comment type="similarity">
    <text evidence="2">Belongs to the multicopper oxidase family.</text>
</comment>
<gene>
    <name evidence="11" type="ORF">UCREL1_79</name>
</gene>
<evidence type="ECO:0000256" key="1">
    <source>
        <dbReference type="ARBA" id="ARBA00005179"/>
    </source>
</evidence>
<dbReference type="Gene3D" id="2.60.40.420">
    <property type="entry name" value="Cupredoxins - blue copper proteins"/>
    <property type="match status" value="3"/>
</dbReference>
<dbReference type="FunFam" id="2.60.40.420:FF:000038">
    <property type="entry name" value="Extracellular dihydrogeodin oxidase/laccase"/>
    <property type="match status" value="1"/>
</dbReference>
<evidence type="ECO:0000256" key="5">
    <source>
        <dbReference type="ARBA" id="ARBA00023002"/>
    </source>
</evidence>
<protein>
    <submittedName>
        <fullName evidence="11">Putative ascorbase and cu-oxidase protein</fullName>
    </submittedName>
</protein>
<sequence length="608" mass="66705">MGLGFLKSCKGLLGALTSKSQNGKSLWGTLAAPTLPLWIISHGGYGGHGGHGGGHGPYEACPWGNKTARNSNPYTDAPDTGITRTYEFNISRGVIAPDGYEKSVILVNEQFPGPLVEANWGDWIEVKVNNFITDDPPEGTAIHWHGFLQHGTPWMDGVPGLSQCPIAPGKSFTYKFRADLYGTSWYHSHYSAQYSGGLYGPMVIYGPRNVDYDIDVGPIMVNDWWHEDYFSVVEEVMAPNFTGQTFSDNNLINGRMNFDCDTSRDDDATCTANAGLAKFRFETGKTHRLRLINGGSQGVQRISIDGHNMTVMAQDFVSIEPYETTVVTLGVGQRVDVVVQAPETASPRSAFWLRANLTSCSLASQPYALAAVYYERADTNAIPDSEPWDVPDPGTCANDALELTRPFYPIALPEPSWTQHMDIGMYRNASGNLLWTYGGVSGRVNYDDPTLLQALEGDLEFDPSMNVHNFGTNTSVRFIVDNPTRAPHPIHAHGLNMYILSAGPGLFDASSTRSLVALADNPPRRDVQNVQPGGHIVVQMDVKNPGIWPFHCHIAWHASAGFFSQMLFLPDDIQAYASEVPESVAQTCREWREYTASGEVVNQIDSGL</sequence>
<dbReference type="Pfam" id="PF00394">
    <property type="entry name" value="Cu-oxidase"/>
    <property type="match status" value="1"/>
</dbReference>